<evidence type="ECO:0000313" key="3">
    <source>
        <dbReference type="Proteomes" id="UP000016462"/>
    </source>
</evidence>
<organism evidence="2 3">
    <name type="scientific">Agrococcus pavilionensis RW1</name>
    <dbReference type="NCBI Taxonomy" id="1330458"/>
    <lineage>
        <taxon>Bacteria</taxon>
        <taxon>Bacillati</taxon>
        <taxon>Actinomycetota</taxon>
        <taxon>Actinomycetes</taxon>
        <taxon>Micrococcales</taxon>
        <taxon>Microbacteriaceae</taxon>
        <taxon>Agrococcus</taxon>
    </lineage>
</organism>
<dbReference type="EMBL" id="ASHR01000007">
    <property type="protein sequence ID" value="ERG65233.1"/>
    <property type="molecule type" value="Genomic_DNA"/>
</dbReference>
<keyword evidence="3" id="KW-1185">Reference proteome</keyword>
<protein>
    <submittedName>
        <fullName evidence="2">Uncharacterized protein</fullName>
    </submittedName>
</protein>
<keyword evidence="1" id="KW-0812">Transmembrane</keyword>
<feature type="transmembrane region" description="Helical" evidence="1">
    <location>
        <begin position="96"/>
        <end position="117"/>
    </location>
</feature>
<dbReference type="RefSeq" id="WP_021009604.1">
    <property type="nucleotide sequence ID" value="NZ_ASHR01000007.1"/>
</dbReference>
<keyword evidence="1" id="KW-1133">Transmembrane helix</keyword>
<comment type="caution">
    <text evidence="2">The sequence shown here is derived from an EMBL/GenBank/DDBJ whole genome shotgun (WGS) entry which is preliminary data.</text>
</comment>
<gene>
    <name evidence="2" type="ORF">L332_12390</name>
</gene>
<feature type="transmembrane region" description="Helical" evidence="1">
    <location>
        <begin position="129"/>
        <end position="151"/>
    </location>
</feature>
<feature type="transmembrane region" description="Helical" evidence="1">
    <location>
        <begin position="171"/>
        <end position="190"/>
    </location>
</feature>
<reference evidence="2 3" key="1">
    <citation type="journal article" date="2013" name="Genome Announc.">
        <title>First draft genome sequence from a member of the genus agrococcus, isolated from modern microbialites.</title>
        <authorList>
            <person name="White R.A.III."/>
            <person name="Grassa C.J."/>
            <person name="Suttle C.A."/>
        </authorList>
    </citation>
    <scope>NUCLEOTIDE SEQUENCE [LARGE SCALE GENOMIC DNA]</scope>
    <source>
        <strain evidence="2 3">RW1</strain>
    </source>
</reference>
<name>U1LDD7_9MICO</name>
<proteinExistence type="predicted"/>
<keyword evidence="1" id="KW-0472">Membrane</keyword>
<dbReference type="Proteomes" id="UP000016462">
    <property type="component" value="Unassembled WGS sequence"/>
</dbReference>
<dbReference type="AlphaFoldDB" id="U1LDD7"/>
<evidence type="ECO:0000256" key="1">
    <source>
        <dbReference type="SAM" id="Phobius"/>
    </source>
</evidence>
<accession>U1LDD7</accession>
<evidence type="ECO:0000313" key="2">
    <source>
        <dbReference type="EMBL" id="ERG65233.1"/>
    </source>
</evidence>
<feature type="transmembrane region" description="Helical" evidence="1">
    <location>
        <begin position="67"/>
        <end position="90"/>
    </location>
</feature>
<dbReference type="OrthoDB" id="5061800at2"/>
<sequence length="268" mass="27818">MSAAGYAAHRSSFAADDWWRMEAAAFRGEDRVRDALAMTAPRHLALMLRGERRGAPAWQRALSIPKVALIIGGLALTFVWGLPVFAWIFLGEGGGLAVGSFGIIATVSTLLGIPALVDELRSRGDDRGGAGVWGVRGVPAVLGAIGAVAWLSSGAEVDDSLVGSGIPVTGAWVIPMVADAVLSVALVLLARRGARSAPTLRSDRSVARLAEAVEALPAARREEIASDLLAAIDTLERAGAIETAEARRARAARLGELAATMAPERASA</sequence>